<feature type="region of interest" description="Disordered" evidence="1">
    <location>
        <begin position="1"/>
        <end position="33"/>
    </location>
</feature>
<dbReference type="PANTHER" id="PTHR23242:SF9">
    <property type="entry name" value="TRANSCRIPTION FACTOR HOXA13"/>
    <property type="match status" value="1"/>
</dbReference>
<sequence>MVVETNGTPTVPKTDTMNEGTAHASGISSRRAHRRKRQSYTAWTVDKGAKLLVWYALVTVVFRCPSNLADISTDSPVVCKAYLQSKDFLSPHAKPYYDQYLAPHIQRVQPYVDQVHTKVYQPGYAVYQQYGAPRVANAQKLGHHHWEKTVKPQLHVARQSASEQFDAVLGPHVRKVCDAVQPYYESVKTSATDIWELEVQPIYRRVVPYAQKATPYAHYAYSRGQQIAVQTVLPQAQYAGSIVWSFWSRQVWPKVRVLYGENVEPQLLRITERLGRYKDGKQLQAEIKSIEAQSSAELLTSSVELLASSLSSTMSGARASPSTISQAVSEATADSTPEPKISPLQQFEQDLNGWEHACTTAVDEGADHLREHITELTKRHARNQVHGTGEALLVQLEETATKAIDSIKARILNIVENIPDDADDERIAAAHDTLVSDIRSSGQAVKKSAQAIREWYQRYNAELDELVDKALESTLETIDDIRELRLTEIGRRYADQGLPHKMWSKYNALKKATKVWRDDLEDVINGNADIKDAKHAAEDLESRAMGITEETAIELARLRDVGKWKATAGDASDEFETKILPATAERARKRVVEKVADASEAILGTAETEPGFVKSAISMVAERASEVSSSASGIVYSVAEAVTSTVTVEEITNHASASIGSGQSSIENAYNNIQKSAASVASAASEAVVGTESGISDRATDAASEASEAISTSETVMPASSSSHIYSIAETPLSKTLEPKAANILAAAKKHREVASKRVSSINSDIYEGVLSATEAAASSMSSAALAVSEAIPDSYDSSSVSAIKKVYGGAMAQIIAEAREPILDEELDDDTDNIAASASSAAGSAAAQVTDAAINIAAKASSHYSDATSQASVYYEKAMSLLSVQVSGTSEPIHKQMYTSIESAYSDSLAAASKRLQEVVGATIAANPPTTSSRGAYQIISSIASSRLAEGISAASAQYQSAKISVGVEPTPVHQQYLAAAQRKYYEGLGIAHDQYSSFLAVASSAVGATPTAGYQAYVAAAQSTYKAALADAKRNMESLLAAAAATAESAPSLAAAATVGAFGEQYDAAVQAAQSQLAAASSQASELFFGSSKGSLEQATDAAVSAYGDAVSAASSAIYGTETPWKEAMVSQASENWEALISQASERVYGAQPAFTDVVVSHADAYAVQVTAFVTGQYEAIEALFSELIVGKEPDFTESVMSRLSSAYATGAADWASSASSYAGDAYASASSAIEAVFTPPAALDTLMDQVNSQLDAAVSAASEQFYGTSKDYFESATDVVASAYSDASSQVSEAVYGTQTGYAEAAQASLFGIGASASKVISEALYGTPTGTIEAAQNSAGSIYSSMASAASAQAAAVSSAVNAALYGEEQTYLEDMQAQIAAAVANAQSRVAEYGGDATKLAADSISQAGEFVADAASSVVSAASAATERVKDEL</sequence>
<feature type="compositionally biased region" description="Polar residues" evidence="1">
    <location>
        <begin position="1"/>
        <end position="19"/>
    </location>
</feature>
<evidence type="ECO:0000256" key="1">
    <source>
        <dbReference type="SAM" id="MobiDB-lite"/>
    </source>
</evidence>
<organism evidence="2 3">
    <name type="scientific">Acrodontium crateriforme</name>
    <dbReference type="NCBI Taxonomy" id="150365"/>
    <lineage>
        <taxon>Eukaryota</taxon>
        <taxon>Fungi</taxon>
        <taxon>Dikarya</taxon>
        <taxon>Ascomycota</taxon>
        <taxon>Pezizomycotina</taxon>
        <taxon>Dothideomycetes</taxon>
        <taxon>Dothideomycetidae</taxon>
        <taxon>Mycosphaerellales</taxon>
        <taxon>Teratosphaeriaceae</taxon>
        <taxon>Acrodontium</taxon>
    </lineage>
</organism>
<feature type="compositionally biased region" description="Polar residues" evidence="1">
    <location>
        <begin position="320"/>
        <end position="335"/>
    </location>
</feature>
<protein>
    <submittedName>
        <fullName evidence="2">Uncharacterized protein</fullName>
    </submittedName>
</protein>
<proteinExistence type="predicted"/>
<evidence type="ECO:0000313" key="3">
    <source>
        <dbReference type="Proteomes" id="UP001303373"/>
    </source>
</evidence>
<dbReference type="EMBL" id="CP138593">
    <property type="protein sequence ID" value="WPH04934.1"/>
    <property type="molecule type" value="Genomic_DNA"/>
</dbReference>
<dbReference type="PANTHER" id="PTHR23242">
    <property type="entry name" value="TRANSCRIPTION FACTOR HOXA13"/>
    <property type="match status" value="1"/>
</dbReference>
<gene>
    <name evidence="2" type="ORF">R9X50_00783100</name>
</gene>
<name>A0AAQ3RB16_9PEZI</name>
<reference evidence="2 3" key="1">
    <citation type="submission" date="2023-11" db="EMBL/GenBank/DDBJ databases">
        <title>An acidophilic fungus is an integral part of prey digestion in a carnivorous sundew plant.</title>
        <authorList>
            <person name="Tsai I.J."/>
        </authorList>
    </citation>
    <scope>NUCLEOTIDE SEQUENCE [LARGE SCALE GENOMIC DNA]</scope>
    <source>
        <strain evidence="2">169a</strain>
    </source>
</reference>
<feature type="region of interest" description="Disordered" evidence="1">
    <location>
        <begin position="314"/>
        <end position="341"/>
    </location>
</feature>
<evidence type="ECO:0000313" key="2">
    <source>
        <dbReference type="EMBL" id="WPH04934.1"/>
    </source>
</evidence>
<accession>A0AAQ3RB16</accession>
<dbReference type="Proteomes" id="UP001303373">
    <property type="component" value="Chromosome 14"/>
</dbReference>
<keyword evidence="3" id="KW-1185">Reference proteome</keyword>